<name>A0ABX6YNL2_9MICO</name>
<organism evidence="1 2">
    <name type="scientific">Paramicrobacterium chengjingii</name>
    <dbReference type="NCBI Taxonomy" id="2769067"/>
    <lineage>
        <taxon>Bacteria</taxon>
        <taxon>Bacillati</taxon>
        <taxon>Actinomycetota</taxon>
        <taxon>Actinomycetes</taxon>
        <taxon>Micrococcales</taxon>
        <taxon>Microbacteriaceae</taxon>
        <taxon>Paramicrobacterium</taxon>
    </lineage>
</organism>
<dbReference type="PANTHER" id="PTHR43649:SF12">
    <property type="entry name" value="DIACETYLCHITOBIOSE BINDING PROTEIN DASA"/>
    <property type="match status" value="1"/>
</dbReference>
<dbReference type="InterPro" id="IPR006059">
    <property type="entry name" value="SBP"/>
</dbReference>
<dbReference type="Pfam" id="PF01547">
    <property type="entry name" value="SBP_bac_1"/>
    <property type="match status" value="1"/>
</dbReference>
<dbReference type="EMBL" id="CP061169">
    <property type="protein sequence ID" value="QPZ40401.1"/>
    <property type="molecule type" value="Genomic_DNA"/>
</dbReference>
<keyword evidence="2" id="KW-1185">Reference proteome</keyword>
<dbReference type="CDD" id="cd13585">
    <property type="entry name" value="PBP2_TMBP_like"/>
    <property type="match status" value="1"/>
</dbReference>
<dbReference type="Proteomes" id="UP000662814">
    <property type="component" value="Chromosome"/>
</dbReference>
<proteinExistence type="predicted"/>
<reference evidence="1 2" key="1">
    <citation type="submission" date="2020-12" db="EMBL/GenBank/DDBJ databases">
        <title>Microbacterium sp. HY060.</title>
        <authorList>
            <person name="Zhou J."/>
        </authorList>
    </citation>
    <scope>NUCLEOTIDE SEQUENCE [LARGE SCALE GENOMIC DNA]</scope>
    <source>
        <strain evidence="1 2">HY60</strain>
    </source>
</reference>
<accession>A0ABX6YNL2</accession>
<evidence type="ECO:0000313" key="2">
    <source>
        <dbReference type="Proteomes" id="UP000662814"/>
    </source>
</evidence>
<protein>
    <submittedName>
        <fullName evidence="1">Sugar ABC transporter substrate-binding protein</fullName>
    </submittedName>
</protein>
<gene>
    <name evidence="1" type="ORF">HCR76_16990</name>
</gene>
<dbReference type="Gene3D" id="3.40.190.10">
    <property type="entry name" value="Periplasmic binding protein-like II"/>
    <property type="match status" value="1"/>
</dbReference>
<sequence length="435" mass="47013">MMGVAALALTACSGGADLKGSEGTMSGDVVFWSSFTQGPRAEYMEEMAKKFEKDHPGVNIKIETFSWNEFNTKWTTGLSTGAVPDASTALPNQVVQMINVDALAPVDDVIDDIGRDRFYESALSEGAAGGKNYSVPIYTHAQVMWYRKDLLAQAGIEVPTTWDELRSAAEKLSTDGVYGLSVPFGSNDVLATRYLNFYMQSAGENLIDDSGRANLTSKAAIDGISYWTDLYKDVSPKGSSNYNVLDQATLFYQGKTAIDFNSGFHISGVEGASPDLVDDIAAAPLPRMHESDPVYGGETSNTPIVVWKASSKRAAAKEFVKTLYNDDDYIRFLHSVPGGMLPALKDIESNEAYLDDEVLEEFSSSVDVIADAVPLGSAMGMENGPQVQAGLLTNQAVIEDMFQDIALNGVPVKEAAQQAEDKLNRLFETAGVTFE</sequence>
<evidence type="ECO:0000313" key="1">
    <source>
        <dbReference type="EMBL" id="QPZ40401.1"/>
    </source>
</evidence>
<dbReference type="SUPFAM" id="SSF53850">
    <property type="entry name" value="Periplasmic binding protein-like II"/>
    <property type="match status" value="1"/>
</dbReference>
<dbReference type="PANTHER" id="PTHR43649">
    <property type="entry name" value="ARABINOSE-BINDING PROTEIN-RELATED"/>
    <property type="match status" value="1"/>
</dbReference>
<dbReference type="InterPro" id="IPR050490">
    <property type="entry name" value="Bact_solute-bd_prot1"/>
</dbReference>